<accession>A0A4P2QSE8</accession>
<evidence type="ECO:0000256" key="8">
    <source>
        <dbReference type="ARBA" id="ARBA00022842"/>
    </source>
</evidence>
<dbReference type="PROSITE" id="PS00801">
    <property type="entry name" value="TRANSKETOLASE_1"/>
    <property type="match status" value="1"/>
</dbReference>
<evidence type="ECO:0000256" key="13">
    <source>
        <dbReference type="PIRSR" id="PIRSR605478-3"/>
    </source>
</evidence>
<dbReference type="PANTHER" id="PTHR43522">
    <property type="entry name" value="TRANSKETOLASE"/>
    <property type="match status" value="1"/>
</dbReference>
<dbReference type="Pfam" id="PF02779">
    <property type="entry name" value="Transket_pyr"/>
    <property type="match status" value="1"/>
</dbReference>
<evidence type="ECO:0000313" key="18">
    <source>
        <dbReference type="EMBL" id="AUX32891.1"/>
    </source>
</evidence>
<dbReference type="InterPro" id="IPR029061">
    <property type="entry name" value="THDP-binding"/>
</dbReference>
<dbReference type="InterPro" id="IPR055152">
    <property type="entry name" value="Transketolase-like_C_2"/>
</dbReference>
<feature type="binding site" evidence="12">
    <location>
        <position position="485"/>
    </location>
    <ligand>
        <name>substrate</name>
    </ligand>
</feature>
<dbReference type="SMART" id="SM00861">
    <property type="entry name" value="Transket_pyr"/>
    <property type="match status" value="1"/>
</dbReference>
<keyword evidence="6 16" id="KW-0808">Transferase</keyword>
<dbReference type="Pfam" id="PF22613">
    <property type="entry name" value="Transketolase_C_1"/>
    <property type="match status" value="1"/>
</dbReference>
<organism evidence="18 19">
    <name type="scientific">Sorangium cellulosum</name>
    <name type="common">Polyangium cellulosum</name>
    <dbReference type="NCBI Taxonomy" id="56"/>
    <lineage>
        <taxon>Bacteria</taxon>
        <taxon>Pseudomonadati</taxon>
        <taxon>Myxococcota</taxon>
        <taxon>Polyangia</taxon>
        <taxon>Polyangiales</taxon>
        <taxon>Polyangiaceae</taxon>
        <taxon>Sorangium</taxon>
    </lineage>
</organism>
<dbReference type="CDD" id="cd07033">
    <property type="entry name" value="TPP_PYR_DXS_TK_like"/>
    <property type="match status" value="1"/>
</dbReference>
<feature type="binding site" evidence="13">
    <location>
        <position position="453"/>
    </location>
    <ligand>
        <name>thiamine diphosphate</name>
        <dbReference type="ChEBI" id="CHEBI:58937"/>
    </ligand>
</feature>
<comment type="subunit">
    <text evidence="4 16">Homodimer.</text>
</comment>
<name>A0A4P2QSE8_SORCE</name>
<evidence type="ECO:0000256" key="14">
    <source>
        <dbReference type="PIRSR" id="PIRSR605478-4"/>
    </source>
</evidence>
<dbReference type="Gene3D" id="3.40.50.920">
    <property type="match status" value="1"/>
</dbReference>
<evidence type="ECO:0000256" key="3">
    <source>
        <dbReference type="ARBA" id="ARBA00007131"/>
    </source>
</evidence>
<keyword evidence="16" id="KW-0106">Calcium</keyword>
<protein>
    <recommendedName>
        <fullName evidence="5 10">Transketolase</fullName>
        <ecNumber evidence="5 10">2.2.1.1</ecNumber>
    </recommendedName>
</protein>
<dbReference type="PANTHER" id="PTHR43522:SF10">
    <property type="entry name" value="TRANSKETOLASE"/>
    <property type="match status" value="1"/>
</dbReference>
<gene>
    <name evidence="18" type="primary">tkt</name>
    <name evidence="18" type="ORF">SOCE836_050430</name>
</gene>
<evidence type="ECO:0000256" key="15">
    <source>
        <dbReference type="PIRSR" id="PIRSR605478-5"/>
    </source>
</evidence>
<feature type="binding site" evidence="13">
    <location>
        <position position="204"/>
    </location>
    <ligand>
        <name>thiamine diphosphate</name>
        <dbReference type="ChEBI" id="CHEBI:58937"/>
    </ligand>
</feature>
<dbReference type="NCBIfam" id="TIGR00232">
    <property type="entry name" value="tktlase_bact"/>
    <property type="match status" value="1"/>
</dbReference>
<dbReference type="InterPro" id="IPR020826">
    <property type="entry name" value="Transketolase_BS"/>
</dbReference>
<dbReference type="InterPro" id="IPR005478">
    <property type="entry name" value="Transketolase_bac-like"/>
</dbReference>
<comment type="catalytic activity">
    <reaction evidence="16">
        <text>D-sedoheptulose 7-phosphate + D-glyceraldehyde 3-phosphate = aldehydo-D-ribose 5-phosphate + D-xylulose 5-phosphate</text>
        <dbReference type="Rhea" id="RHEA:10508"/>
        <dbReference type="ChEBI" id="CHEBI:57483"/>
        <dbReference type="ChEBI" id="CHEBI:57737"/>
        <dbReference type="ChEBI" id="CHEBI:58273"/>
        <dbReference type="ChEBI" id="CHEBI:59776"/>
        <dbReference type="EC" id="2.2.1.1"/>
    </reaction>
</comment>
<evidence type="ECO:0000256" key="16">
    <source>
        <dbReference type="RuleBase" id="RU004996"/>
    </source>
</evidence>
<keyword evidence="8 14" id="KW-0460">Magnesium</keyword>
<dbReference type="GO" id="GO:0005829">
    <property type="term" value="C:cytosol"/>
    <property type="evidence" value="ECO:0007669"/>
    <property type="project" value="TreeGrafter"/>
</dbReference>
<feature type="binding site" evidence="12">
    <location>
        <position position="281"/>
    </location>
    <ligand>
        <name>substrate</name>
    </ligand>
</feature>
<proteinExistence type="inferred from homology"/>
<feature type="active site" description="Proton donor" evidence="11">
    <location>
        <position position="427"/>
    </location>
</feature>
<dbReference type="Proteomes" id="UP000295497">
    <property type="component" value="Chromosome"/>
</dbReference>
<comment type="cofactor">
    <cofactor evidence="2">
        <name>Co(2+)</name>
        <dbReference type="ChEBI" id="CHEBI:48828"/>
    </cofactor>
</comment>
<dbReference type="Pfam" id="PF00456">
    <property type="entry name" value="Transketolase_N"/>
    <property type="match status" value="1"/>
</dbReference>
<feature type="binding site" evidence="13">
    <location>
        <position position="281"/>
    </location>
    <ligand>
        <name>thiamine diphosphate</name>
        <dbReference type="ChEBI" id="CHEBI:58937"/>
    </ligand>
</feature>
<dbReference type="SUPFAM" id="SSF52518">
    <property type="entry name" value="Thiamin diphosphate-binding fold (THDP-binding)"/>
    <property type="match status" value="2"/>
</dbReference>
<dbReference type="GO" id="GO:0004802">
    <property type="term" value="F:transketolase activity"/>
    <property type="evidence" value="ECO:0007669"/>
    <property type="project" value="UniProtKB-UniRule"/>
</dbReference>
<evidence type="ECO:0000256" key="10">
    <source>
        <dbReference type="NCBIfam" id="TIGR00232"/>
    </source>
</evidence>
<evidence type="ECO:0000256" key="9">
    <source>
        <dbReference type="ARBA" id="ARBA00023052"/>
    </source>
</evidence>
<comment type="cofactor">
    <cofactor evidence="16">
        <name>Mg(2+)</name>
        <dbReference type="ChEBI" id="CHEBI:18420"/>
    </cofactor>
    <cofactor evidence="16">
        <name>Ca(2+)</name>
        <dbReference type="ChEBI" id="CHEBI:29108"/>
    </cofactor>
    <cofactor evidence="16">
        <name>Mn(2+)</name>
        <dbReference type="ChEBI" id="CHEBI:29035"/>
    </cofactor>
    <cofactor evidence="16">
        <name>Co(2+)</name>
        <dbReference type="ChEBI" id="CHEBI:48828"/>
    </cofactor>
    <text evidence="16">Binds 1 Mg(2+) ion per subunit. Can also utilize other divalent metal cations, such as Ca(2+), Mn(2+) and Co(2+).</text>
</comment>
<feature type="domain" description="Transketolase-like pyrimidine-binding" evidence="17">
    <location>
        <begin position="370"/>
        <end position="541"/>
    </location>
</feature>
<evidence type="ECO:0000256" key="1">
    <source>
        <dbReference type="ARBA" id="ARBA00001913"/>
    </source>
</evidence>
<feature type="binding site" evidence="12">
    <location>
        <position position="45"/>
    </location>
    <ligand>
        <name>substrate</name>
    </ligand>
</feature>
<feature type="binding site" evidence="12">
    <location>
        <position position="477"/>
    </location>
    <ligand>
        <name>substrate</name>
    </ligand>
</feature>
<feature type="binding site" evidence="14">
    <location>
        <position position="206"/>
    </location>
    <ligand>
        <name>Mg(2+)</name>
        <dbReference type="ChEBI" id="CHEBI:18420"/>
    </ligand>
</feature>
<evidence type="ECO:0000256" key="11">
    <source>
        <dbReference type="PIRSR" id="PIRSR605478-1"/>
    </source>
</evidence>
<dbReference type="CDD" id="cd02012">
    <property type="entry name" value="TPP_TK"/>
    <property type="match status" value="1"/>
</dbReference>
<comment type="cofactor">
    <cofactor evidence="14">
        <name>Mg(2+)</name>
        <dbReference type="ChEBI" id="CHEBI:18420"/>
    </cofactor>
    <text evidence="14">Binds 1 Mg(2+) ion per subunit. Can also utilize other divalent metal cations, such as Ca(2+), Mn(2+) and Co(2+).</text>
</comment>
<dbReference type="InterPro" id="IPR005474">
    <property type="entry name" value="Transketolase_N"/>
</dbReference>
<feature type="binding site" evidence="14">
    <location>
        <position position="204"/>
    </location>
    <ligand>
        <name>Mg(2+)</name>
        <dbReference type="ChEBI" id="CHEBI:18420"/>
    </ligand>
</feature>
<sequence>MSERARFLTKWVRVRPMPDFAKLAAACTMARGLAMDAVHACSSGHLGLPLGAAEIGAALYGDLLRHDPSEPHWLNRDRFVLSAGHGSMFLYAWLHLSGYPVSIDDIRRFRQWESKTPGHPEYHYTEGVEATTGPLGQGVGNAVGHAVAAKMMAARYNTQEHTIFDHTVWCLAGDGCLQEGVAAEAAAFAGHFKLDNLILIYDANDVTLDAMAAKTQSEDTAKRFEAYGFEVLHIEQGNDLQAVHRVLSQARASKSGKPKFVVAHTLIGKGIPEVAGTQKAHGEGGAKFVDQARKNLGLPPEHFYVSEEVKQFFAKRKEELGKVRAAWESTFQAWRAKNPELAQKLDEGTSRKVPADLDARVPAFAAGTKVATRKAGETVLQAVAEAVPALIGSSADLYGSTFNYIASSTDFDPEHPGGRNIRAGIREHGMGAILNGIAYHGGLRPSGATFLVFADYLRPSIRLAALSHLPVIYIFTHDSVGVGEDGPTHQPVETVAGLRAIVDLDVIRPADAEETAGAWIAALERTDGPTVLALTRQAVPMLPGDAALKREGVRRGAYVLVKETAALETIIIATGSEVQHAVEAAKRIGPGVRVVSMPCVERFARQDRGYREAVLPAACTRRVSIEAGVTFGWHQWVGSKGLALGIDRYGTSAPGDIVMDRLGMNPQAVVQAVQDLVP</sequence>
<dbReference type="SUPFAM" id="SSF52922">
    <property type="entry name" value="TK C-terminal domain-like"/>
    <property type="match status" value="1"/>
</dbReference>
<dbReference type="AlphaFoldDB" id="A0A4P2QSE8"/>
<dbReference type="InterPro" id="IPR009014">
    <property type="entry name" value="Transketo_C/PFOR_II"/>
</dbReference>
<dbReference type="InterPro" id="IPR049557">
    <property type="entry name" value="Transketolase_CS"/>
</dbReference>
<comment type="cofactor">
    <cofactor evidence="1">
        <name>Ca(2+)</name>
        <dbReference type="ChEBI" id="CHEBI:29108"/>
    </cofactor>
</comment>
<reference evidence="18 19" key="1">
    <citation type="submission" date="2015-09" db="EMBL/GenBank/DDBJ databases">
        <title>Sorangium comparison.</title>
        <authorList>
            <person name="Zaburannyi N."/>
            <person name="Bunk B."/>
            <person name="Overmann J."/>
            <person name="Mueller R."/>
        </authorList>
    </citation>
    <scope>NUCLEOTIDE SEQUENCE [LARGE SCALE GENOMIC DNA]</scope>
    <source>
        <strain evidence="18 19">So ce836</strain>
    </source>
</reference>
<dbReference type="PROSITE" id="PS00802">
    <property type="entry name" value="TRANSKETOLASE_2"/>
    <property type="match status" value="1"/>
</dbReference>
<evidence type="ECO:0000256" key="7">
    <source>
        <dbReference type="ARBA" id="ARBA00022723"/>
    </source>
</evidence>
<dbReference type="FunFam" id="3.40.50.920:FF:000003">
    <property type="entry name" value="Transketolase"/>
    <property type="match status" value="1"/>
</dbReference>
<feature type="binding site" evidence="12">
    <location>
        <position position="489"/>
    </location>
    <ligand>
        <name>substrate</name>
    </ligand>
</feature>
<dbReference type="Gene3D" id="3.40.50.970">
    <property type="match status" value="2"/>
</dbReference>
<feature type="binding site" evidence="13">
    <location>
        <position position="85"/>
    </location>
    <ligand>
        <name>thiamine diphosphate</name>
        <dbReference type="ChEBI" id="CHEBI:58937"/>
    </ligand>
</feature>
<keyword evidence="9 13" id="KW-0786">Thiamine pyrophosphate</keyword>
<evidence type="ECO:0000256" key="2">
    <source>
        <dbReference type="ARBA" id="ARBA00001941"/>
    </source>
</evidence>
<feature type="site" description="Important for catalytic activity" evidence="15">
    <location>
        <position position="45"/>
    </location>
</feature>
<evidence type="ECO:0000256" key="5">
    <source>
        <dbReference type="ARBA" id="ARBA00013152"/>
    </source>
</evidence>
<feature type="site" description="Important for catalytic activity" evidence="15">
    <location>
        <position position="281"/>
    </location>
</feature>
<comment type="similarity">
    <text evidence="3 16">Belongs to the transketolase family.</text>
</comment>
<dbReference type="EMBL" id="CP012672">
    <property type="protein sequence ID" value="AUX32891.1"/>
    <property type="molecule type" value="Genomic_DNA"/>
</dbReference>
<evidence type="ECO:0000259" key="17">
    <source>
        <dbReference type="SMART" id="SM00861"/>
    </source>
</evidence>
<evidence type="ECO:0000256" key="12">
    <source>
        <dbReference type="PIRSR" id="PIRSR605478-2"/>
    </source>
</evidence>
<dbReference type="FunFam" id="3.40.50.970:FF:000003">
    <property type="entry name" value="Transketolase"/>
    <property type="match status" value="1"/>
</dbReference>
<keyword evidence="7 14" id="KW-0479">Metal-binding</keyword>
<dbReference type="InterPro" id="IPR005475">
    <property type="entry name" value="Transketolase-like_Pyr-bd"/>
</dbReference>
<dbReference type="GO" id="GO:0009052">
    <property type="term" value="P:pentose-phosphate shunt, non-oxidative branch"/>
    <property type="evidence" value="ECO:0007669"/>
    <property type="project" value="UniProtKB-ARBA"/>
</dbReference>
<feature type="binding site" evidence="12">
    <location>
        <position position="400"/>
    </location>
    <ligand>
        <name>substrate</name>
    </ligand>
</feature>
<dbReference type="InterPro" id="IPR033247">
    <property type="entry name" value="Transketolase_fam"/>
</dbReference>
<feature type="binding site" evidence="13">
    <location>
        <position position="175"/>
    </location>
    <ligand>
        <name>thiamine diphosphate</name>
        <dbReference type="ChEBI" id="CHEBI:58937"/>
    </ligand>
</feature>
<dbReference type="FunFam" id="3.40.50.970:FF:000004">
    <property type="entry name" value="Transketolase"/>
    <property type="match status" value="1"/>
</dbReference>
<feature type="binding site" evidence="14">
    <location>
        <position position="174"/>
    </location>
    <ligand>
        <name>Mg(2+)</name>
        <dbReference type="ChEBI" id="CHEBI:18420"/>
    </ligand>
</feature>
<comment type="function">
    <text evidence="16">Catalyzes the transfer of a two-carbon ketol group from a ketose donor to an aldose acceptor, via a covalent intermediate with the cofactor thiamine pyrophosphate.</text>
</comment>
<evidence type="ECO:0000256" key="4">
    <source>
        <dbReference type="ARBA" id="ARBA00011738"/>
    </source>
</evidence>
<feature type="binding site" evidence="12">
    <location>
        <position position="536"/>
    </location>
    <ligand>
        <name>substrate</name>
    </ligand>
</feature>
<dbReference type="GO" id="GO:0046872">
    <property type="term" value="F:metal ion binding"/>
    <property type="evidence" value="ECO:0007669"/>
    <property type="project" value="UniProtKB-KW"/>
</dbReference>
<dbReference type="EC" id="2.2.1.1" evidence="5 10"/>
<feature type="binding site" evidence="13">
    <location>
        <begin position="133"/>
        <end position="135"/>
    </location>
    <ligand>
        <name>thiamine diphosphate</name>
        <dbReference type="ChEBI" id="CHEBI:58937"/>
    </ligand>
</feature>
<evidence type="ECO:0000256" key="6">
    <source>
        <dbReference type="ARBA" id="ARBA00022679"/>
    </source>
</evidence>
<evidence type="ECO:0000313" key="19">
    <source>
        <dbReference type="Proteomes" id="UP000295497"/>
    </source>
</evidence>
<feature type="binding site" evidence="12">
    <location>
        <position position="373"/>
    </location>
    <ligand>
        <name>substrate</name>
    </ligand>
</feature>
<comment type="cofactor">
    <cofactor evidence="13">
        <name>thiamine diphosphate</name>
        <dbReference type="ChEBI" id="CHEBI:58937"/>
    </cofactor>
    <text evidence="13">Binds 1 thiamine pyrophosphate per subunit. During the reaction, the substrate forms a covalent intermediate with the cofactor.</text>
</comment>